<dbReference type="PRINTS" id="PR00380">
    <property type="entry name" value="KINESINHEAVY"/>
</dbReference>
<keyword evidence="7" id="KW-0505">Motor protein</keyword>
<dbReference type="SUPFAM" id="SSF52540">
    <property type="entry name" value="P-loop containing nucleoside triphosphate hydrolases"/>
    <property type="match status" value="1"/>
</dbReference>
<evidence type="ECO:0000256" key="9">
    <source>
        <dbReference type="SAM" id="MobiDB-lite"/>
    </source>
</evidence>
<evidence type="ECO:0000256" key="8">
    <source>
        <dbReference type="SAM" id="Coils"/>
    </source>
</evidence>
<feature type="compositionally biased region" description="Gly residues" evidence="9">
    <location>
        <begin position="834"/>
        <end position="846"/>
    </location>
</feature>
<evidence type="ECO:0000256" key="7">
    <source>
        <dbReference type="PROSITE-ProRule" id="PRU00283"/>
    </source>
</evidence>
<reference evidence="12" key="1">
    <citation type="submission" date="2025-08" db="UniProtKB">
        <authorList>
            <consortium name="RefSeq"/>
        </authorList>
    </citation>
    <scope>IDENTIFICATION</scope>
</reference>
<dbReference type="Gene3D" id="3.40.850.10">
    <property type="entry name" value="Kinesin motor domain"/>
    <property type="match status" value="1"/>
</dbReference>
<feature type="compositionally biased region" description="Polar residues" evidence="9">
    <location>
        <begin position="507"/>
        <end position="521"/>
    </location>
</feature>
<dbReference type="RefSeq" id="XP_031426874.1">
    <property type="nucleotide sequence ID" value="XM_031571014.2"/>
</dbReference>
<feature type="region of interest" description="Disordered" evidence="9">
    <location>
        <begin position="573"/>
        <end position="645"/>
    </location>
</feature>
<dbReference type="AlphaFoldDB" id="A0A6P8FL47"/>
<keyword evidence="4 7" id="KW-0067">ATP-binding</keyword>
<dbReference type="GeneID" id="105894374"/>
<feature type="region of interest" description="Disordered" evidence="9">
    <location>
        <begin position="507"/>
        <end position="542"/>
    </location>
</feature>
<dbReference type="InterPro" id="IPR027417">
    <property type="entry name" value="P-loop_NTPase"/>
</dbReference>
<feature type="domain" description="Kinesin motor" evidence="10">
    <location>
        <begin position="5"/>
        <end position="368"/>
    </location>
</feature>
<dbReference type="GO" id="GO:0007052">
    <property type="term" value="P:mitotic spindle organization"/>
    <property type="evidence" value="ECO:0007669"/>
    <property type="project" value="TreeGrafter"/>
</dbReference>
<dbReference type="PROSITE" id="PS50067">
    <property type="entry name" value="KINESIN_MOTOR_2"/>
    <property type="match status" value="1"/>
</dbReference>
<dbReference type="OrthoDB" id="3176171at2759"/>
<dbReference type="GO" id="GO:0051231">
    <property type="term" value="P:spindle elongation"/>
    <property type="evidence" value="ECO:0007669"/>
    <property type="project" value="TreeGrafter"/>
</dbReference>
<evidence type="ECO:0000256" key="4">
    <source>
        <dbReference type="ARBA" id="ARBA00022840"/>
    </source>
</evidence>
<accession>A0A6P8FL47</accession>
<name>A0A6P8FL47_CLUHA</name>
<dbReference type="SMART" id="SM00129">
    <property type="entry name" value="KISc"/>
    <property type="match status" value="1"/>
</dbReference>
<proteinExistence type="inferred from homology"/>
<gene>
    <name evidence="12" type="primary">LOC105894374</name>
</gene>
<dbReference type="GO" id="GO:0005524">
    <property type="term" value="F:ATP binding"/>
    <property type="evidence" value="ECO:0007669"/>
    <property type="project" value="UniProtKB-UniRule"/>
</dbReference>
<comment type="subcellular location">
    <subcellularLocation>
        <location evidence="1">Cytoplasm</location>
        <location evidence="1">Cytoskeleton</location>
    </subcellularLocation>
</comment>
<feature type="coiled-coil region" evidence="8">
    <location>
        <begin position="778"/>
        <end position="812"/>
    </location>
</feature>
<dbReference type="InterPro" id="IPR001752">
    <property type="entry name" value="Kinesin_motor_dom"/>
</dbReference>
<feature type="binding site" evidence="7">
    <location>
        <begin position="84"/>
        <end position="91"/>
    </location>
    <ligand>
        <name>ATP</name>
        <dbReference type="ChEBI" id="CHEBI:30616"/>
    </ligand>
</feature>
<evidence type="ECO:0000313" key="11">
    <source>
        <dbReference type="Proteomes" id="UP000515152"/>
    </source>
</evidence>
<evidence type="ECO:0000256" key="6">
    <source>
        <dbReference type="ARBA" id="ARBA00023212"/>
    </source>
</evidence>
<dbReference type="Pfam" id="PF00225">
    <property type="entry name" value="Kinesin"/>
    <property type="match status" value="2"/>
</dbReference>
<dbReference type="GO" id="GO:0003777">
    <property type="term" value="F:microtubule motor activity"/>
    <property type="evidence" value="ECO:0007669"/>
    <property type="project" value="InterPro"/>
</dbReference>
<dbReference type="PANTHER" id="PTHR47969:SF15">
    <property type="entry name" value="CHROMOSOME-ASSOCIATED KINESIN KIF4A-RELATED"/>
    <property type="match status" value="1"/>
</dbReference>
<keyword evidence="3 7" id="KW-0547">Nucleotide-binding</keyword>
<dbReference type="InterPro" id="IPR036961">
    <property type="entry name" value="Kinesin_motor_dom_sf"/>
</dbReference>
<keyword evidence="11" id="KW-1185">Reference proteome</keyword>
<evidence type="ECO:0000256" key="2">
    <source>
        <dbReference type="ARBA" id="ARBA00022490"/>
    </source>
</evidence>
<feature type="region of interest" description="Disordered" evidence="9">
    <location>
        <begin position="815"/>
        <end position="846"/>
    </location>
</feature>
<dbReference type="GO" id="GO:0007018">
    <property type="term" value="P:microtubule-based movement"/>
    <property type="evidence" value="ECO:0007669"/>
    <property type="project" value="InterPro"/>
</dbReference>
<evidence type="ECO:0000259" key="10">
    <source>
        <dbReference type="PROSITE" id="PS50067"/>
    </source>
</evidence>
<sequence>MMEKVMRVAVRVRPLLPAELRQNREICAHVEADSGQVILAGGHAFPCDFAYGPTVSQESLYCSSIKPLVASFFAGVDVMVLAYGQSGSGKTYTLISGRHSDSEGDRGVLWRVCEDVFQMTAQEHTHLILSVCCVALCGDELRDLLGSDDTQLNLRIMEDRNGRTGVEGAVEIPLSSLEDLRHVLECVSDVNHQRSSSHTLFWLRLRRRLDSSSQDALLSTLLLVDLAGWERDSGLVNAGTPRFKRSLQIGTELRTLADMIQRDTLPHATPRSHTHPSRAPPSRAHTPCTPLTRLDSGSDSPTGHRYAAYPSIHCTSAHTHTHSPLMRLLQNSLSGSAHTLLLVCVSPAQSSLTDTVSCLMLAARAQDKSSCTDPRGVPTRTHTPLVAHTHGPLVHHAAHLLEDLLDSLLTPSLQQRLSAWLDAYKETLSPSQGPDRSLCETYGVHQSRTPADTAGGAETDVALTQDASADVQSLQDLKQHCRLQGELLVEQKLLADWLKRDLRASDTGGQRIQSSPLTNQRPAHLTRQPVRCGSAGSRKAYSSPCDLSLERLSATMKTSNQLLLAQLEEQEQVLRLPSGTRGRESQEREEPEKSGTRGRESQEREEPEKKDKKRTVRSLLNRTFTRKHATDANTSTPDPQGTSGLRRVCEGQARVCDGQSVLVSELLMNKALLEKRRDDLSGRLTEGNTHTEQDDRALHQLEETIEAVDAVIGLRRHPDQQGATGRQLSESSTAVGSLRVLKELSLQEAEALFHVYFSKAVCLRESCASQQRRVCELEELLSVEREQSSRRLQQLEKEVFFYRSSSRELRRRLKDLVQDAPSPPSSRASCTRGSGDGGHSQGGAPD</sequence>
<dbReference type="Proteomes" id="UP000515152">
    <property type="component" value="Chromosome 7"/>
</dbReference>
<dbReference type="KEGG" id="char:105894374"/>
<feature type="compositionally biased region" description="Polar residues" evidence="9">
    <location>
        <begin position="631"/>
        <end position="643"/>
    </location>
</feature>
<dbReference type="InterPro" id="IPR027640">
    <property type="entry name" value="Kinesin-like_fam"/>
</dbReference>
<comment type="similarity">
    <text evidence="7">Belongs to the TRAFAC class myosin-kinesin ATPase superfamily. Kinesin family.</text>
</comment>
<evidence type="ECO:0000256" key="1">
    <source>
        <dbReference type="ARBA" id="ARBA00004245"/>
    </source>
</evidence>
<dbReference type="PANTHER" id="PTHR47969">
    <property type="entry name" value="CHROMOSOME-ASSOCIATED KINESIN KIF4A-RELATED"/>
    <property type="match status" value="1"/>
</dbReference>
<dbReference type="GO" id="GO:0008017">
    <property type="term" value="F:microtubule binding"/>
    <property type="evidence" value="ECO:0007669"/>
    <property type="project" value="InterPro"/>
</dbReference>
<keyword evidence="5 8" id="KW-0175">Coiled coil</keyword>
<organism evidence="11 12">
    <name type="scientific">Clupea harengus</name>
    <name type="common">Atlantic herring</name>
    <dbReference type="NCBI Taxonomy" id="7950"/>
    <lineage>
        <taxon>Eukaryota</taxon>
        <taxon>Metazoa</taxon>
        <taxon>Chordata</taxon>
        <taxon>Craniata</taxon>
        <taxon>Vertebrata</taxon>
        <taxon>Euteleostomi</taxon>
        <taxon>Actinopterygii</taxon>
        <taxon>Neopterygii</taxon>
        <taxon>Teleostei</taxon>
        <taxon>Clupei</taxon>
        <taxon>Clupeiformes</taxon>
        <taxon>Clupeoidei</taxon>
        <taxon>Clupeidae</taxon>
        <taxon>Clupea</taxon>
    </lineage>
</organism>
<evidence type="ECO:0000256" key="3">
    <source>
        <dbReference type="ARBA" id="ARBA00022741"/>
    </source>
</evidence>
<evidence type="ECO:0000313" key="12">
    <source>
        <dbReference type="RefSeq" id="XP_031426874.1"/>
    </source>
</evidence>
<protein>
    <submittedName>
        <fullName evidence="12">Kinesin-like protein KIF27</fullName>
    </submittedName>
</protein>
<keyword evidence="6" id="KW-0206">Cytoskeleton</keyword>
<keyword evidence="2" id="KW-0963">Cytoplasm</keyword>
<feature type="compositionally biased region" description="Basic and acidic residues" evidence="9">
    <location>
        <begin position="581"/>
        <end position="610"/>
    </location>
</feature>
<feature type="region of interest" description="Disordered" evidence="9">
    <location>
        <begin position="266"/>
        <end position="302"/>
    </location>
</feature>
<evidence type="ECO:0000256" key="5">
    <source>
        <dbReference type="ARBA" id="ARBA00023054"/>
    </source>
</evidence>
<dbReference type="GO" id="GO:0005875">
    <property type="term" value="C:microtubule associated complex"/>
    <property type="evidence" value="ECO:0007669"/>
    <property type="project" value="TreeGrafter"/>
</dbReference>